<dbReference type="RefSeq" id="WP_184116314.1">
    <property type="nucleotide sequence ID" value="NZ_BNAJ01000023.1"/>
</dbReference>
<gene>
    <name evidence="2" type="ORF">GCM10017781_46140</name>
    <name evidence="3" type="ORF">HNQ07_004713</name>
</gene>
<sequence>MTSPLAFASQFVDQLADLIAEKVAVRLERSLGDEVLTAKQAAKLLQIHVNTVLDMAGRGVIPGKKLGRDWRFLRSELLDHVRTSVNAR</sequence>
<reference evidence="3 4" key="3">
    <citation type="submission" date="2020-08" db="EMBL/GenBank/DDBJ databases">
        <title>Genomic Encyclopedia of Type Strains, Phase IV (KMG-IV): sequencing the most valuable type-strain genomes for metagenomic binning, comparative biology and taxonomic classification.</title>
        <authorList>
            <person name="Goeker M."/>
        </authorList>
    </citation>
    <scope>NUCLEOTIDE SEQUENCE [LARGE SCALE GENOMIC DNA]</scope>
    <source>
        <strain evidence="3 4">DSM 27521</strain>
    </source>
</reference>
<evidence type="ECO:0000313" key="4">
    <source>
        <dbReference type="Proteomes" id="UP000539473"/>
    </source>
</evidence>
<reference evidence="2" key="1">
    <citation type="journal article" date="2014" name="Int. J. Syst. Evol. Microbiol.">
        <title>Complete genome of a new Firmicutes species belonging to the dominant human colonic microbiota ('Ruminococcus bicirculans') reveals two chromosomes and a selective capacity to utilize plant glucans.</title>
        <authorList>
            <consortium name="NISC Comparative Sequencing Program"/>
            <person name="Wegmann U."/>
            <person name="Louis P."/>
            <person name="Goesmann A."/>
            <person name="Henrissat B."/>
            <person name="Duncan S.H."/>
            <person name="Flint H.J."/>
        </authorList>
    </citation>
    <scope>NUCLEOTIDE SEQUENCE</scope>
    <source>
        <strain evidence="2">CGMCC 1.18437</strain>
    </source>
</reference>
<dbReference type="SUPFAM" id="SSF46955">
    <property type="entry name" value="Putative DNA-binding domain"/>
    <property type="match status" value="1"/>
</dbReference>
<reference evidence="5" key="2">
    <citation type="journal article" date="2019" name="Int. J. Syst. Evol. Microbiol.">
        <title>The Global Catalogue of Microorganisms (GCM) 10K type strain sequencing project: providing services to taxonomists for standard genome sequencing and annotation.</title>
        <authorList>
            <consortium name="The Broad Institute Genomics Platform"/>
            <consortium name="The Broad Institute Genome Sequencing Center for Infectious Disease"/>
            <person name="Wu L."/>
            <person name="Ma J."/>
        </authorList>
    </citation>
    <scope>NUCLEOTIDE SEQUENCE [LARGE SCALE GENOMIC DNA]</scope>
    <source>
        <strain evidence="5">CGMCC 1.18437</strain>
    </source>
</reference>
<protein>
    <submittedName>
        <fullName evidence="3">Excisionase family DNA binding protein</fullName>
    </submittedName>
</protein>
<dbReference type="NCBIfam" id="TIGR01764">
    <property type="entry name" value="excise"/>
    <property type="match status" value="1"/>
</dbReference>
<dbReference type="Proteomes" id="UP000539473">
    <property type="component" value="Unassembled WGS sequence"/>
</dbReference>
<dbReference type="EMBL" id="JACHFK010000023">
    <property type="protein sequence ID" value="MBB5379198.1"/>
    <property type="molecule type" value="Genomic_DNA"/>
</dbReference>
<dbReference type="InterPro" id="IPR041657">
    <property type="entry name" value="HTH_17"/>
</dbReference>
<evidence type="ECO:0000313" key="3">
    <source>
        <dbReference type="EMBL" id="MBB5379198.1"/>
    </source>
</evidence>
<dbReference type="InterPro" id="IPR010093">
    <property type="entry name" value="SinI_DNA-bd"/>
</dbReference>
<dbReference type="AlphaFoldDB" id="A0A7W8KJY1"/>
<reference evidence="2" key="4">
    <citation type="submission" date="2024-05" db="EMBL/GenBank/DDBJ databases">
        <authorList>
            <person name="Sun Q."/>
            <person name="Zhou Y."/>
        </authorList>
    </citation>
    <scope>NUCLEOTIDE SEQUENCE</scope>
    <source>
        <strain evidence="2">CGMCC 1.18437</strain>
    </source>
</reference>
<dbReference type="Proteomes" id="UP000619376">
    <property type="component" value="Unassembled WGS sequence"/>
</dbReference>
<evidence type="ECO:0000259" key="1">
    <source>
        <dbReference type="Pfam" id="PF12728"/>
    </source>
</evidence>
<dbReference type="GO" id="GO:0003677">
    <property type="term" value="F:DNA binding"/>
    <property type="evidence" value="ECO:0007669"/>
    <property type="project" value="InterPro"/>
</dbReference>
<name>A0A7W8KJY1_9DEIO</name>
<keyword evidence="5" id="KW-1185">Reference proteome</keyword>
<comment type="caution">
    <text evidence="3">The sequence shown here is derived from an EMBL/GenBank/DDBJ whole genome shotgun (WGS) entry which is preliminary data.</text>
</comment>
<accession>A0A7W8KJY1</accession>
<dbReference type="Pfam" id="PF12728">
    <property type="entry name" value="HTH_17"/>
    <property type="match status" value="1"/>
</dbReference>
<evidence type="ECO:0000313" key="2">
    <source>
        <dbReference type="EMBL" id="GHF65175.1"/>
    </source>
</evidence>
<feature type="domain" description="Helix-turn-helix" evidence="1">
    <location>
        <begin position="35"/>
        <end position="82"/>
    </location>
</feature>
<evidence type="ECO:0000313" key="5">
    <source>
        <dbReference type="Proteomes" id="UP000619376"/>
    </source>
</evidence>
<dbReference type="EMBL" id="BNAJ01000023">
    <property type="protein sequence ID" value="GHF65175.1"/>
    <property type="molecule type" value="Genomic_DNA"/>
</dbReference>
<dbReference type="InterPro" id="IPR009061">
    <property type="entry name" value="DNA-bd_dom_put_sf"/>
</dbReference>
<proteinExistence type="predicted"/>
<organism evidence="3 4">
    <name type="scientific">Deinococcus metalli</name>
    <dbReference type="NCBI Taxonomy" id="1141878"/>
    <lineage>
        <taxon>Bacteria</taxon>
        <taxon>Thermotogati</taxon>
        <taxon>Deinococcota</taxon>
        <taxon>Deinococci</taxon>
        <taxon>Deinococcales</taxon>
        <taxon>Deinococcaceae</taxon>
        <taxon>Deinococcus</taxon>
    </lineage>
</organism>